<dbReference type="Proteomes" id="UP001431199">
    <property type="component" value="Unassembled WGS sequence"/>
</dbReference>
<keyword evidence="1" id="KW-1133">Transmembrane helix</keyword>
<evidence type="ECO:0000313" key="3">
    <source>
        <dbReference type="Proteomes" id="UP001431199"/>
    </source>
</evidence>
<name>A0ABT2LYL1_9FIRM</name>
<evidence type="ECO:0000313" key="2">
    <source>
        <dbReference type="EMBL" id="MCT7397711.1"/>
    </source>
</evidence>
<accession>A0ABT2LYL1</accession>
<dbReference type="EMBL" id="JAODBU010000002">
    <property type="protein sequence ID" value="MCT7397711.1"/>
    <property type="molecule type" value="Genomic_DNA"/>
</dbReference>
<keyword evidence="1" id="KW-0472">Membrane</keyword>
<reference evidence="2" key="1">
    <citation type="submission" date="2022-09" db="EMBL/GenBank/DDBJ databases">
        <title>Eubacterium sp. LFL-14 isolated from human feces.</title>
        <authorList>
            <person name="Liu F."/>
        </authorList>
    </citation>
    <scope>NUCLEOTIDE SEQUENCE</scope>
    <source>
        <strain evidence="2">LFL-14</strain>
    </source>
</reference>
<keyword evidence="3" id="KW-1185">Reference proteome</keyword>
<proteinExistence type="predicted"/>
<feature type="transmembrane region" description="Helical" evidence="1">
    <location>
        <begin position="58"/>
        <end position="78"/>
    </location>
</feature>
<organism evidence="2 3">
    <name type="scientific">Eubacterium album</name>
    <dbReference type="NCBI Taxonomy" id="2978477"/>
    <lineage>
        <taxon>Bacteria</taxon>
        <taxon>Bacillati</taxon>
        <taxon>Bacillota</taxon>
        <taxon>Clostridia</taxon>
        <taxon>Eubacteriales</taxon>
        <taxon>Eubacteriaceae</taxon>
        <taxon>Eubacterium</taxon>
    </lineage>
</organism>
<dbReference type="RefSeq" id="WP_260978147.1">
    <property type="nucleotide sequence ID" value="NZ_JAODBU010000002.1"/>
</dbReference>
<comment type="caution">
    <text evidence="2">The sequence shown here is derived from an EMBL/GenBank/DDBJ whole genome shotgun (WGS) entry which is preliminary data.</text>
</comment>
<sequence length="197" mass="22974">MNLRKYFDDFLVKIKEKKDGLIQEAIRDVYIVACIFSDDYPTEDEKILEPLIKCKNGLTLSVILFLLTALGSIIALIKGYSVKSFLYALTFMLVLSVVFFVNNIKIYKKIQSCAYEHIRGAVIKRNTPLVNKVVILTEKKQEVEVKVDSSIKLKKRHFYDLCVEKDEYGDYEAVYCRHIKRLSKKQYESYQNEDMEG</sequence>
<gene>
    <name evidence="2" type="ORF">N5B56_01250</name>
</gene>
<feature type="transmembrane region" description="Helical" evidence="1">
    <location>
        <begin position="84"/>
        <end position="101"/>
    </location>
</feature>
<evidence type="ECO:0000256" key="1">
    <source>
        <dbReference type="SAM" id="Phobius"/>
    </source>
</evidence>
<protein>
    <submittedName>
        <fullName evidence="2">Uncharacterized protein</fullName>
    </submittedName>
</protein>
<keyword evidence="1" id="KW-0812">Transmembrane</keyword>